<organism evidence="2 3">
    <name type="scientific">Streptomyces chisholmiae</name>
    <dbReference type="NCBI Taxonomy" id="3075540"/>
    <lineage>
        <taxon>Bacteria</taxon>
        <taxon>Bacillati</taxon>
        <taxon>Actinomycetota</taxon>
        <taxon>Actinomycetes</taxon>
        <taxon>Kitasatosporales</taxon>
        <taxon>Streptomycetaceae</taxon>
        <taxon>Streptomyces</taxon>
    </lineage>
</organism>
<dbReference type="EMBL" id="JAVREO010000010">
    <property type="protein sequence ID" value="MDT0268207.1"/>
    <property type="molecule type" value="Genomic_DNA"/>
</dbReference>
<dbReference type="Pfam" id="PF00561">
    <property type="entry name" value="Abhydrolase_1"/>
    <property type="match status" value="1"/>
</dbReference>
<comment type="caution">
    <text evidence="2">The sequence shown here is derived from an EMBL/GenBank/DDBJ whole genome shotgun (WGS) entry which is preliminary data.</text>
</comment>
<feature type="domain" description="AB hydrolase-1" evidence="1">
    <location>
        <begin position="31"/>
        <end position="263"/>
    </location>
</feature>
<dbReference type="SUPFAM" id="SSF53474">
    <property type="entry name" value="alpha/beta-Hydrolases"/>
    <property type="match status" value="1"/>
</dbReference>
<dbReference type="InterPro" id="IPR000073">
    <property type="entry name" value="AB_hydrolase_1"/>
</dbReference>
<dbReference type="PANTHER" id="PTHR43194">
    <property type="entry name" value="HYDROLASE ALPHA/BETA FOLD FAMILY"/>
    <property type="match status" value="1"/>
</dbReference>
<dbReference type="InterPro" id="IPR029058">
    <property type="entry name" value="AB_hydrolase_fold"/>
</dbReference>
<dbReference type="Proteomes" id="UP001183410">
    <property type="component" value="Unassembled WGS sequence"/>
</dbReference>
<keyword evidence="2" id="KW-0378">Hydrolase</keyword>
<keyword evidence="3" id="KW-1185">Reference proteome</keyword>
<evidence type="ECO:0000313" key="2">
    <source>
        <dbReference type="EMBL" id="MDT0268207.1"/>
    </source>
</evidence>
<dbReference type="InterPro" id="IPR050228">
    <property type="entry name" value="Carboxylesterase_BioH"/>
</dbReference>
<dbReference type="RefSeq" id="WP_311668293.1">
    <property type="nucleotide sequence ID" value="NZ_JAVREO010000010.1"/>
</dbReference>
<dbReference type="InterPro" id="IPR000639">
    <property type="entry name" value="Epox_hydrolase-like"/>
</dbReference>
<evidence type="ECO:0000313" key="3">
    <source>
        <dbReference type="Proteomes" id="UP001183410"/>
    </source>
</evidence>
<name>A0ABU2JTG5_9ACTN</name>
<gene>
    <name evidence="2" type="ORF">RM844_18140</name>
</gene>
<dbReference type="GO" id="GO:0016787">
    <property type="term" value="F:hydrolase activity"/>
    <property type="evidence" value="ECO:0007669"/>
    <property type="project" value="UniProtKB-KW"/>
</dbReference>
<protein>
    <submittedName>
        <fullName evidence="2">Alpha/beta hydrolase</fullName>
    </submittedName>
</protein>
<reference evidence="3" key="1">
    <citation type="submission" date="2023-07" db="EMBL/GenBank/DDBJ databases">
        <title>30 novel species of actinomycetes from the DSMZ collection.</title>
        <authorList>
            <person name="Nouioui I."/>
        </authorList>
    </citation>
    <scope>NUCLEOTIDE SEQUENCE [LARGE SCALE GENOMIC DNA]</scope>
    <source>
        <strain evidence="3">DSM 44915</strain>
    </source>
</reference>
<dbReference type="Gene3D" id="3.40.50.1820">
    <property type="entry name" value="alpha/beta hydrolase"/>
    <property type="match status" value="1"/>
</dbReference>
<dbReference type="PRINTS" id="PR00111">
    <property type="entry name" value="ABHYDROLASE"/>
</dbReference>
<evidence type="ECO:0000259" key="1">
    <source>
        <dbReference type="Pfam" id="PF00561"/>
    </source>
</evidence>
<dbReference type="PRINTS" id="PR00412">
    <property type="entry name" value="EPOXHYDRLASE"/>
</dbReference>
<sequence>MGRVIEVAGYGELPLVAREFGRGSASRPGALLLHGLMGHGEHWAETGRWLAPRFRTVALDQRGHGRSGKPPAGPFDPAAFAADAEAVVERLGLGPVLLVGHGLGALTAWRLAARRPDLVRALVICEMRASAIGAEAQRRWRRWLGSWPLPFASIDEVRAWFGEHDPTLRRPDPARGRFFAEVMARRAGGWRPVFSREQILAVREGFAFDAHWEELAEVSCPTLVVRGVDGELGRAEAQEMVRVLPRGSYADIPGAGHLPHMERATAWRATLRHFVEGALIP</sequence>
<accession>A0ABU2JTG5</accession>
<dbReference type="PANTHER" id="PTHR43194:SF2">
    <property type="entry name" value="PEROXISOMAL MEMBRANE PROTEIN LPX1"/>
    <property type="match status" value="1"/>
</dbReference>
<proteinExistence type="predicted"/>